<feature type="region of interest" description="Disordered" evidence="1">
    <location>
        <begin position="27"/>
        <end position="49"/>
    </location>
</feature>
<evidence type="ECO:0000313" key="3">
    <source>
        <dbReference type="Proteomes" id="UP000324222"/>
    </source>
</evidence>
<proteinExistence type="predicted"/>
<dbReference type="AlphaFoldDB" id="A0A5B7EUQ8"/>
<sequence>MVVVARQSGSSSRCVSLVAVLPRPPTTPVLPGSYTSDGPQLKSGPNAQDAGDCEALGDEQSVLVYCTWAVALN</sequence>
<evidence type="ECO:0000313" key="2">
    <source>
        <dbReference type="EMBL" id="MPC36739.1"/>
    </source>
</evidence>
<organism evidence="2 3">
    <name type="scientific">Portunus trituberculatus</name>
    <name type="common">Swimming crab</name>
    <name type="synonym">Neptunus trituberculatus</name>
    <dbReference type="NCBI Taxonomy" id="210409"/>
    <lineage>
        <taxon>Eukaryota</taxon>
        <taxon>Metazoa</taxon>
        <taxon>Ecdysozoa</taxon>
        <taxon>Arthropoda</taxon>
        <taxon>Crustacea</taxon>
        <taxon>Multicrustacea</taxon>
        <taxon>Malacostraca</taxon>
        <taxon>Eumalacostraca</taxon>
        <taxon>Eucarida</taxon>
        <taxon>Decapoda</taxon>
        <taxon>Pleocyemata</taxon>
        <taxon>Brachyura</taxon>
        <taxon>Eubrachyura</taxon>
        <taxon>Portunoidea</taxon>
        <taxon>Portunidae</taxon>
        <taxon>Portuninae</taxon>
        <taxon>Portunus</taxon>
    </lineage>
</organism>
<reference evidence="2 3" key="1">
    <citation type="submission" date="2019-05" db="EMBL/GenBank/DDBJ databases">
        <title>Another draft genome of Portunus trituberculatus and its Hox gene families provides insights of decapod evolution.</title>
        <authorList>
            <person name="Jeong J.-H."/>
            <person name="Song I."/>
            <person name="Kim S."/>
            <person name="Choi T."/>
            <person name="Kim D."/>
            <person name="Ryu S."/>
            <person name="Kim W."/>
        </authorList>
    </citation>
    <scope>NUCLEOTIDE SEQUENCE [LARGE SCALE GENOMIC DNA]</scope>
    <source>
        <tissue evidence="2">Muscle</tissue>
    </source>
</reference>
<accession>A0A5B7EUQ8</accession>
<protein>
    <submittedName>
        <fullName evidence="2">Uncharacterized protein</fullName>
    </submittedName>
</protein>
<comment type="caution">
    <text evidence="2">The sequence shown here is derived from an EMBL/GenBank/DDBJ whole genome shotgun (WGS) entry which is preliminary data.</text>
</comment>
<keyword evidence="3" id="KW-1185">Reference proteome</keyword>
<feature type="compositionally biased region" description="Polar residues" evidence="1">
    <location>
        <begin position="33"/>
        <end position="46"/>
    </location>
</feature>
<dbReference type="Proteomes" id="UP000324222">
    <property type="component" value="Unassembled WGS sequence"/>
</dbReference>
<name>A0A5B7EUQ8_PORTR</name>
<gene>
    <name evidence="2" type="ORF">E2C01_030207</name>
</gene>
<evidence type="ECO:0000256" key="1">
    <source>
        <dbReference type="SAM" id="MobiDB-lite"/>
    </source>
</evidence>
<dbReference type="EMBL" id="VSRR010003594">
    <property type="protein sequence ID" value="MPC36739.1"/>
    <property type="molecule type" value="Genomic_DNA"/>
</dbReference>